<dbReference type="InterPro" id="IPR044809">
    <property type="entry name" value="AUF1-like"/>
</dbReference>
<organism evidence="2 3">
    <name type="scientific">Striga asiatica</name>
    <name type="common">Asiatic witchweed</name>
    <name type="synonym">Buchnera asiatica</name>
    <dbReference type="NCBI Taxonomy" id="4170"/>
    <lineage>
        <taxon>Eukaryota</taxon>
        <taxon>Viridiplantae</taxon>
        <taxon>Streptophyta</taxon>
        <taxon>Embryophyta</taxon>
        <taxon>Tracheophyta</taxon>
        <taxon>Spermatophyta</taxon>
        <taxon>Magnoliopsida</taxon>
        <taxon>eudicotyledons</taxon>
        <taxon>Gunneridae</taxon>
        <taxon>Pentapetalae</taxon>
        <taxon>asterids</taxon>
        <taxon>lamiids</taxon>
        <taxon>Lamiales</taxon>
        <taxon>Orobanchaceae</taxon>
        <taxon>Buchnereae</taxon>
        <taxon>Striga</taxon>
    </lineage>
</organism>
<dbReference type="Pfam" id="PF12937">
    <property type="entry name" value="F-box-like"/>
    <property type="match status" value="1"/>
</dbReference>
<sequence length="252" mass="28436">MTNSSNEDPFERLPDDVVLSIFDRLQDARSLCLSMAVCTRFRAIAPQVFHISLPVPRRKPTPPKQPHRRTASLQSLIAGALTRPIQFISRMIRPVSRDAAEKIGDLEYYSRRLPGLILPRFHQIRTLRLRLPCNGYHKPDPKPSKSGGHEALLKWTADFGREIRGCVVLGARRWFPVGRGPSGPSETEARSLGDDELKLRIVWTISCLIAASARHYLVQETVRGLERVERVEVTDESGQGRLWMGFKEAHGG</sequence>
<dbReference type="EMBL" id="BKCP01011625">
    <property type="protein sequence ID" value="GER55037.1"/>
    <property type="molecule type" value="Genomic_DNA"/>
</dbReference>
<feature type="domain" description="F-box" evidence="1">
    <location>
        <begin position="10"/>
        <end position="45"/>
    </location>
</feature>
<reference evidence="3" key="1">
    <citation type="journal article" date="2019" name="Curr. Biol.">
        <title>Genome Sequence of Striga asiatica Provides Insight into the Evolution of Plant Parasitism.</title>
        <authorList>
            <person name="Yoshida S."/>
            <person name="Kim S."/>
            <person name="Wafula E.K."/>
            <person name="Tanskanen J."/>
            <person name="Kim Y.M."/>
            <person name="Honaas L."/>
            <person name="Yang Z."/>
            <person name="Spallek T."/>
            <person name="Conn C.E."/>
            <person name="Ichihashi Y."/>
            <person name="Cheong K."/>
            <person name="Cui S."/>
            <person name="Der J.P."/>
            <person name="Gundlach H."/>
            <person name="Jiao Y."/>
            <person name="Hori C."/>
            <person name="Ishida J.K."/>
            <person name="Kasahara H."/>
            <person name="Kiba T."/>
            <person name="Kim M.S."/>
            <person name="Koo N."/>
            <person name="Laohavisit A."/>
            <person name="Lee Y.H."/>
            <person name="Lumba S."/>
            <person name="McCourt P."/>
            <person name="Mortimer J.C."/>
            <person name="Mutuku J.M."/>
            <person name="Nomura T."/>
            <person name="Sasaki-Sekimoto Y."/>
            <person name="Seto Y."/>
            <person name="Wang Y."/>
            <person name="Wakatake T."/>
            <person name="Sakakibara H."/>
            <person name="Demura T."/>
            <person name="Yamaguchi S."/>
            <person name="Yoneyama K."/>
            <person name="Manabe R.I."/>
            <person name="Nelson D.C."/>
            <person name="Schulman A.H."/>
            <person name="Timko M.P."/>
            <person name="dePamphilis C.W."/>
            <person name="Choi D."/>
            <person name="Shirasu K."/>
        </authorList>
    </citation>
    <scope>NUCLEOTIDE SEQUENCE [LARGE SCALE GENOMIC DNA]</scope>
    <source>
        <strain evidence="3">cv. UVA1</strain>
    </source>
</reference>
<protein>
    <submittedName>
        <fullName evidence="2">F-box family protein</fullName>
    </submittedName>
</protein>
<dbReference type="CDD" id="cd09917">
    <property type="entry name" value="F-box_SF"/>
    <property type="match status" value="1"/>
</dbReference>
<accession>A0A5A7REB3</accession>
<keyword evidence="3" id="KW-1185">Reference proteome</keyword>
<dbReference type="OrthoDB" id="812961at2759"/>
<dbReference type="AlphaFoldDB" id="A0A5A7REB3"/>
<dbReference type="InterPro" id="IPR001810">
    <property type="entry name" value="F-box_dom"/>
</dbReference>
<gene>
    <name evidence="2" type="ORF">STAS_32678</name>
</gene>
<dbReference type="InterPro" id="IPR036047">
    <property type="entry name" value="F-box-like_dom_sf"/>
</dbReference>
<comment type="caution">
    <text evidence="2">The sequence shown here is derived from an EMBL/GenBank/DDBJ whole genome shotgun (WGS) entry which is preliminary data.</text>
</comment>
<evidence type="ECO:0000313" key="3">
    <source>
        <dbReference type="Proteomes" id="UP000325081"/>
    </source>
</evidence>
<name>A0A5A7REB3_STRAF</name>
<dbReference type="PANTHER" id="PTHR31215">
    <property type="entry name" value="OS05G0510400 PROTEIN-RELATED"/>
    <property type="match status" value="1"/>
</dbReference>
<dbReference type="Gene3D" id="1.20.1280.50">
    <property type="match status" value="1"/>
</dbReference>
<evidence type="ECO:0000259" key="1">
    <source>
        <dbReference type="Pfam" id="PF12937"/>
    </source>
</evidence>
<evidence type="ECO:0000313" key="2">
    <source>
        <dbReference type="EMBL" id="GER55037.1"/>
    </source>
</evidence>
<dbReference type="SUPFAM" id="SSF81383">
    <property type="entry name" value="F-box domain"/>
    <property type="match status" value="1"/>
</dbReference>
<proteinExistence type="predicted"/>
<dbReference type="Proteomes" id="UP000325081">
    <property type="component" value="Unassembled WGS sequence"/>
</dbReference>